<comment type="caution">
    <text evidence="3">The sequence shown here is derived from an EMBL/GenBank/DDBJ whole genome shotgun (WGS) entry which is preliminary data.</text>
</comment>
<dbReference type="RefSeq" id="WP_136725000.1">
    <property type="nucleotide sequence ID" value="NZ_SUMC01000016.1"/>
</dbReference>
<sequence length="654" mass="67754">MDSQPTTAARPPHSAPAPVDAEDAEAALVENYPHLVRLAYLTLPAALGRHRRVLTAHTLVQRALPRGRRVADPAAAQVPGPRGAADAAYALVRQEVVRGALEFRGRAAGWRGRVPAVTNALRPPYVWGLRLHPEAGDTDEPALDRALAALAPAARAAYALGELEELADRDVRRVLAAAGVADPRSAVNEAAAEGPPPGPSFDGADPCTVQARPTDLLRRRQHVRVGLAAAAAVAVAAALIGLLGDSPEPYAAAGSPGAYAQGYLAPGKLVRAGRTAWTDTSRMDFTAWPPRGGRAGDQELLGRALKVWEQPGSRVRVSATLGTSRGGPAQEPQLLYAADVDSASVVVFYDGLRIVRYAEPRDGKGRAALDFARVDGADITTAAVVVSRTDGNTRFLTAPWVSSVTSHDLLKPDGAGQALHRSADGVSDPVRMPGADAAAGACGTSWPVLRFEASSGLGEHRAFLLSDLGDVVPAHLTYSLSTPAAPLEATGPKALASWARTACHLGSMRGEGVRSVNNWQYATQALPESGGRATWVCTHTDTWRGEGRALVLFMPPGVTTGAAGQGTAVGQSSGDTGACSGFVPHVLAGALWKSTAGHWYMVAAGSADVTRISATDGLQASAKGSTMAVRAAQGTRAQLSAVLRGSGATLTTLH</sequence>
<keyword evidence="2" id="KW-1133">Transmembrane helix</keyword>
<dbReference type="EMBL" id="SUMC01000016">
    <property type="protein sequence ID" value="TKA10184.1"/>
    <property type="molecule type" value="Genomic_DNA"/>
</dbReference>
<reference evidence="3 4" key="1">
    <citation type="submission" date="2019-04" db="EMBL/GenBank/DDBJ databases">
        <title>Streptomyces oryziradicis sp. nov., a novel actinomycete isolated from rhizosphere soil of rice (Oryza sativa L.).</title>
        <authorList>
            <person name="Li C."/>
        </authorList>
    </citation>
    <scope>NUCLEOTIDE SEQUENCE [LARGE SCALE GENOMIC DNA]</scope>
    <source>
        <strain evidence="3 4">NEAU-C40</strain>
    </source>
</reference>
<evidence type="ECO:0000313" key="3">
    <source>
        <dbReference type="EMBL" id="TKA10184.1"/>
    </source>
</evidence>
<evidence type="ECO:0000313" key="4">
    <source>
        <dbReference type="Proteomes" id="UP000305778"/>
    </source>
</evidence>
<accession>A0A4U0SK49</accession>
<feature type="region of interest" description="Disordered" evidence="1">
    <location>
        <begin position="1"/>
        <end position="20"/>
    </location>
</feature>
<evidence type="ECO:0000256" key="2">
    <source>
        <dbReference type="SAM" id="Phobius"/>
    </source>
</evidence>
<keyword evidence="2" id="KW-0812">Transmembrane</keyword>
<proteinExistence type="predicted"/>
<protein>
    <submittedName>
        <fullName evidence="3">Uncharacterized protein</fullName>
    </submittedName>
</protein>
<name>A0A4U0SK49_9ACTN</name>
<dbReference type="AlphaFoldDB" id="A0A4U0SK49"/>
<organism evidence="3 4">
    <name type="scientific">Actinacidiphila oryziradicis</name>
    <dbReference type="NCBI Taxonomy" id="2571141"/>
    <lineage>
        <taxon>Bacteria</taxon>
        <taxon>Bacillati</taxon>
        <taxon>Actinomycetota</taxon>
        <taxon>Actinomycetes</taxon>
        <taxon>Kitasatosporales</taxon>
        <taxon>Streptomycetaceae</taxon>
        <taxon>Actinacidiphila</taxon>
    </lineage>
</organism>
<dbReference type="Proteomes" id="UP000305778">
    <property type="component" value="Unassembled WGS sequence"/>
</dbReference>
<gene>
    <name evidence="3" type="ORF">FCI23_18450</name>
</gene>
<keyword evidence="4" id="KW-1185">Reference proteome</keyword>
<keyword evidence="2" id="KW-0472">Membrane</keyword>
<dbReference type="OrthoDB" id="3932808at2"/>
<evidence type="ECO:0000256" key="1">
    <source>
        <dbReference type="SAM" id="MobiDB-lite"/>
    </source>
</evidence>
<feature type="region of interest" description="Disordered" evidence="1">
    <location>
        <begin position="185"/>
        <end position="206"/>
    </location>
</feature>
<feature type="transmembrane region" description="Helical" evidence="2">
    <location>
        <begin position="225"/>
        <end position="244"/>
    </location>
</feature>